<organism evidence="5 6">
    <name type="scientific">Candidatus Raskinella chloraquaticus</name>
    <dbReference type="NCBI Taxonomy" id="1951219"/>
    <lineage>
        <taxon>Bacteria</taxon>
        <taxon>Pseudomonadati</taxon>
        <taxon>Pseudomonadota</taxon>
        <taxon>Alphaproteobacteria</taxon>
        <taxon>Hyphomicrobiales</taxon>
        <taxon>Phreatobacteraceae</taxon>
        <taxon>Candidatus Raskinella</taxon>
    </lineage>
</organism>
<dbReference type="SUPFAM" id="SSF52540">
    <property type="entry name" value="P-loop containing nucleoside triphosphate hydrolases"/>
    <property type="match status" value="2"/>
</dbReference>
<evidence type="ECO:0000256" key="1">
    <source>
        <dbReference type="ARBA" id="ARBA00005417"/>
    </source>
</evidence>
<feature type="domain" description="ABC transporter" evidence="4">
    <location>
        <begin position="15"/>
        <end position="245"/>
    </location>
</feature>
<dbReference type="Gene3D" id="3.40.50.300">
    <property type="entry name" value="P-loop containing nucleotide triphosphate hydrolases"/>
    <property type="match status" value="2"/>
</dbReference>
<dbReference type="InterPro" id="IPR017871">
    <property type="entry name" value="ABC_transporter-like_CS"/>
</dbReference>
<dbReference type="CDD" id="cd03216">
    <property type="entry name" value="ABC_Carb_Monos_I"/>
    <property type="match status" value="1"/>
</dbReference>
<dbReference type="RefSeq" id="WP_376802768.1">
    <property type="nucleotide sequence ID" value="NZ_DBNB01000023.1"/>
</dbReference>
<evidence type="ECO:0000256" key="3">
    <source>
        <dbReference type="ARBA" id="ARBA00022840"/>
    </source>
</evidence>
<dbReference type="CDD" id="cd03215">
    <property type="entry name" value="ABC_Carb_Monos_II"/>
    <property type="match status" value="1"/>
</dbReference>
<feature type="domain" description="ABC transporter" evidence="4">
    <location>
        <begin position="264"/>
        <end position="507"/>
    </location>
</feature>
<dbReference type="InterPro" id="IPR003439">
    <property type="entry name" value="ABC_transporter-like_ATP-bd"/>
</dbReference>
<evidence type="ECO:0000256" key="2">
    <source>
        <dbReference type="ARBA" id="ARBA00022741"/>
    </source>
</evidence>
<sequence>MTGVGTQDSGDQPLLAASAISKRYGSLLANDAIDLAIRPGEIHALLGENGAGKSTLVKILYGLIAPDSGQIIWQGAPLVLSGPAEARHHGIAMVFQHFSLFDTLSVVENVALALPPEPVAALSERVYRVSREYGLDLEPGREVWRLSVGERQRIEIVRCLMQNPKLLILDEPTSVLSPTETSGLFRTLEAIRGEGRSVLYISHKLEEVRVLCRSATVLRHGRKVASCDPSRESAASLARMMVGEDIHDVQVKPHRGDGAERLGVRQLNLASPDPHGTSLVDVSFSVRAGEIVGIAGVAGNGQDELFSALSGEVSSLPETVCIDGQAVGAKGIVARRELGAAFIPEERLGHGAAPGFTLSENVLVSQHGKQGFVRRGVLDRAALRDCLAAIRQRFDVRAGEIDPPARALSGGNLQKFIVGRDIMGAPRLVIVAQPTWGVDAGAAAFLRQSLVDLAEQSGAVLVISQDLDELFELSDRIAVLSRGRLSPALPRGQQTRESIGLMMGEAMREVAHAPHA</sequence>
<accession>A0A1W9I4W2</accession>
<dbReference type="InterPro" id="IPR003593">
    <property type="entry name" value="AAA+_ATPase"/>
</dbReference>
<dbReference type="InterPro" id="IPR050107">
    <property type="entry name" value="ABC_carbohydrate_import_ATPase"/>
</dbReference>
<dbReference type="Pfam" id="PF00005">
    <property type="entry name" value="ABC_tran"/>
    <property type="match status" value="2"/>
</dbReference>
<evidence type="ECO:0000313" key="5">
    <source>
        <dbReference type="EMBL" id="OQW54756.1"/>
    </source>
</evidence>
<comment type="caution">
    <text evidence="5">The sequence shown here is derived from an EMBL/GenBank/DDBJ whole genome shotgun (WGS) entry which is preliminary data.</text>
</comment>
<dbReference type="PROSITE" id="PS00211">
    <property type="entry name" value="ABC_TRANSPORTER_1"/>
    <property type="match status" value="2"/>
</dbReference>
<dbReference type="PANTHER" id="PTHR43790">
    <property type="entry name" value="CARBOHYDRATE TRANSPORT ATP-BINDING PROTEIN MG119-RELATED"/>
    <property type="match status" value="1"/>
</dbReference>
<dbReference type="InterPro" id="IPR027417">
    <property type="entry name" value="P-loop_NTPase"/>
</dbReference>
<dbReference type="PROSITE" id="PS50893">
    <property type="entry name" value="ABC_TRANSPORTER_2"/>
    <property type="match status" value="2"/>
</dbReference>
<dbReference type="GO" id="GO:0005524">
    <property type="term" value="F:ATP binding"/>
    <property type="evidence" value="ECO:0007669"/>
    <property type="project" value="UniProtKB-KW"/>
</dbReference>
<evidence type="ECO:0000259" key="4">
    <source>
        <dbReference type="PROSITE" id="PS50893"/>
    </source>
</evidence>
<dbReference type="PANTHER" id="PTHR43790:SF4">
    <property type="entry name" value="GUANOSINE IMPORT ATP-BINDING PROTEIN NUPO"/>
    <property type="match status" value="1"/>
</dbReference>
<dbReference type="STRING" id="1827387.A4S15_03955"/>
<keyword evidence="2" id="KW-0547">Nucleotide-binding</keyword>
<dbReference type="SMART" id="SM00382">
    <property type="entry name" value="AAA"/>
    <property type="match status" value="1"/>
</dbReference>
<proteinExistence type="inferred from homology"/>
<comment type="similarity">
    <text evidence="1">Belongs to the ABC transporter superfamily.</text>
</comment>
<protein>
    <submittedName>
        <fullName evidence="5">ABC transporter</fullName>
    </submittedName>
</protein>
<dbReference type="EMBL" id="LWDL01000001">
    <property type="protein sequence ID" value="OQW54756.1"/>
    <property type="molecule type" value="Genomic_DNA"/>
</dbReference>
<evidence type="ECO:0000313" key="6">
    <source>
        <dbReference type="Proteomes" id="UP000192872"/>
    </source>
</evidence>
<dbReference type="GO" id="GO:0016887">
    <property type="term" value="F:ATP hydrolysis activity"/>
    <property type="evidence" value="ECO:0007669"/>
    <property type="project" value="InterPro"/>
</dbReference>
<dbReference type="Proteomes" id="UP000192872">
    <property type="component" value="Unassembled WGS sequence"/>
</dbReference>
<dbReference type="AlphaFoldDB" id="A0A1W9I4W2"/>
<gene>
    <name evidence="5" type="ORF">A4S15_03955</name>
</gene>
<keyword evidence="3" id="KW-0067">ATP-binding</keyword>
<reference evidence="5 6" key="1">
    <citation type="journal article" date="2017" name="Water Res.">
        <title>Comammox in drinking water systems.</title>
        <authorList>
            <person name="Wang Y."/>
            <person name="Ma L."/>
            <person name="Mao Y."/>
            <person name="Jiang X."/>
            <person name="Xia Y."/>
            <person name="Yu K."/>
            <person name="Li B."/>
            <person name="Zhang T."/>
        </authorList>
    </citation>
    <scope>NUCLEOTIDE SEQUENCE [LARGE SCALE GENOMIC DNA]</scope>
    <source>
        <strain evidence="5">SG_bin8</strain>
    </source>
</reference>
<name>A0A1W9I4W2_9HYPH</name>